<dbReference type="GO" id="GO:0007130">
    <property type="term" value="P:synaptonemal complex assembly"/>
    <property type="evidence" value="ECO:0007669"/>
    <property type="project" value="EnsemblFungi"/>
</dbReference>
<proteinExistence type="predicted"/>
<dbReference type="Proteomes" id="UP000190274">
    <property type="component" value="Chromosome H"/>
</dbReference>
<dbReference type="OrthoDB" id="4067025at2759"/>
<dbReference type="GO" id="GO:0007131">
    <property type="term" value="P:reciprocal meiotic recombination"/>
    <property type="evidence" value="ECO:0007669"/>
    <property type="project" value="EnsemblFungi"/>
</dbReference>
<dbReference type="GO" id="GO:0005777">
    <property type="term" value="C:peroxisome"/>
    <property type="evidence" value="ECO:0007669"/>
    <property type="project" value="EnsemblFungi"/>
</dbReference>
<keyword evidence="2" id="KW-1185">Reference proteome</keyword>
<dbReference type="EMBL" id="LT598461">
    <property type="protein sequence ID" value="SCU98683.1"/>
    <property type="molecule type" value="Genomic_DNA"/>
</dbReference>
<dbReference type="GO" id="GO:0016925">
    <property type="term" value="P:protein sumoylation"/>
    <property type="evidence" value="ECO:0007669"/>
    <property type="project" value="EnsemblFungi"/>
</dbReference>
<name>A0A1G4K4K0_9SACH</name>
<evidence type="ECO:0000313" key="1">
    <source>
        <dbReference type="EMBL" id="SCU98683.1"/>
    </source>
</evidence>
<reference evidence="1 2" key="1">
    <citation type="submission" date="2016-03" db="EMBL/GenBank/DDBJ databases">
        <authorList>
            <person name="Devillers H."/>
        </authorList>
    </citation>
    <scope>NUCLEOTIDE SEQUENCE [LARGE SCALE GENOMIC DNA]</scope>
    <source>
        <strain evidence="1">CBS 10888</strain>
    </source>
</reference>
<sequence>MTSKVEAALGRDKIESFTLEQLAAEWQNNEHNKKAVHDEMMKQVVLQRLSQITGLINADCDRPSGTSDHGPISSVNWDEVYEVSANVMDLYTKEIDECLAELDRSYRRQYLWQEAAFTIDSHRGATRIGVAESWIVGKEGNLEFTRQELSTSARVIKKTLEELSRK</sequence>
<gene>
    <name evidence="1" type="ORF">LADA_0H14708G</name>
</gene>
<protein>
    <submittedName>
        <fullName evidence="1">LADA_0H14708g1_1</fullName>
    </submittedName>
</protein>
<evidence type="ECO:0000313" key="2">
    <source>
        <dbReference type="Proteomes" id="UP000190274"/>
    </source>
</evidence>
<organism evidence="1 2">
    <name type="scientific">Lachancea dasiensis</name>
    <dbReference type="NCBI Taxonomy" id="1072105"/>
    <lineage>
        <taxon>Eukaryota</taxon>
        <taxon>Fungi</taxon>
        <taxon>Dikarya</taxon>
        <taxon>Ascomycota</taxon>
        <taxon>Saccharomycotina</taxon>
        <taxon>Saccharomycetes</taxon>
        <taxon>Saccharomycetales</taxon>
        <taxon>Saccharomycetaceae</taxon>
        <taxon>Lachancea</taxon>
    </lineage>
</organism>
<accession>A0A1G4K4K0</accession>
<dbReference type="GO" id="GO:0000795">
    <property type="term" value="C:synaptonemal complex"/>
    <property type="evidence" value="ECO:0007669"/>
    <property type="project" value="EnsemblFungi"/>
</dbReference>
<dbReference type="AlphaFoldDB" id="A0A1G4K4K0"/>